<sequence length="268" mass="27578">MKLVTVVLIFALLTFALAQPLDFGSNAPLEKRRGGSSGGSRGSSGGSRGSSSGGSSGGSRGSSGSSGSSGGRHRGSGGSSGGSGSGGRKGSIYDYGAPGQGIVRNNGRAVDITSRTTYNGRYIGGGLLPFFAVAGAVAGMSTFALASHAAADRHLNGSEGIGGNWGPANATVFDYAYNKTLNGTNYNVHCYCVEDWPCGCGPVNSTDYFDSIPFWKFHEDEDKKRNVTTMYINGTLDGEVVKEEVSSALRYTSDLYVVVLAVVASAIF</sequence>
<feature type="compositionally biased region" description="Gly residues" evidence="1">
    <location>
        <begin position="76"/>
        <end position="89"/>
    </location>
</feature>
<feature type="chain" id="PRO_5001587657" evidence="2">
    <location>
        <begin position="19"/>
        <end position="268"/>
    </location>
</feature>
<dbReference type="AlphaFoldDB" id="A0A060T4Q2"/>
<dbReference type="EMBL" id="HG937692">
    <property type="protein sequence ID" value="CDP36090.1"/>
    <property type="molecule type" value="Genomic_DNA"/>
</dbReference>
<gene>
    <name evidence="3" type="ORF">GNLVRS02_ARAD1B05060g</name>
</gene>
<dbReference type="PANTHER" id="PTHR42091">
    <property type="entry name" value="CONSERVED GLYCINE-RICH PROTEIN (AFU_ORTHOLOGUE AFUA_7G02440)"/>
    <property type="match status" value="1"/>
</dbReference>
<evidence type="ECO:0000313" key="3">
    <source>
        <dbReference type="EMBL" id="CDP36090.1"/>
    </source>
</evidence>
<organism evidence="3">
    <name type="scientific">Blastobotrys adeninivorans</name>
    <name type="common">Yeast</name>
    <name type="synonym">Arxula adeninivorans</name>
    <dbReference type="NCBI Taxonomy" id="409370"/>
    <lineage>
        <taxon>Eukaryota</taxon>
        <taxon>Fungi</taxon>
        <taxon>Dikarya</taxon>
        <taxon>Ascomycota</taxon>
        <taxon>Saccharomycotina</taxon>
        <taxon>Dipodascomycetes</taxon>
        <taxon>Dipodascales</taxon>
        <taxon>Trichomonascaceae</taxon>
        <taxon>Blastobotrys</taxon>
    </lineage>
</organism>
<proteinExistence type="predicted"/>
<feature type="compositionally biased region" description="Gly residues" evidence="1">
    <location>
        <begin position="35"/>
        <end position="61"/>
    </location>
</feature>
<protein>
    <submittedName>
        <fullName evidence="3">ARAD1B05060p</fullName>
    </submittedName>
</protein>
<feature type="signal peptide" evidence="2">
    <location>
        <begin position="1"/>
        <end position="18"/>
    </location>
</feature>
<feature type="region of interest" description="Disordered" evidence="1">
    <location>
        <begin position="24"/>
        <end position="90"/>
    </location>
</feature>
<accession>A0A060T4Q2</accession>
<name>A0A060T4Q2_BLAAD</name>
<evidence type="ECO:0000256" key="1">
    <source>
        <dbReference type="SAM" id="MobiDB-lite"/>
    </source>
</evidence>
<dbReference type="PANTHER" id="PTHR42091:SF1">
    <property type="entry name" value="CONSERVED GLYCINE-RICH PROTEIN (AFU_ORTHOLOGUE AFUA_7G02440)"/>
    <property type="match status" value="1"/>
</dbReference>
<reference evidence="3" key="2">
    <citation type="submission" date="2014-06" db="EMBL/GenBank/DDBJ databases">
        <title>The complete genome of Blastobotrys (Arxula) adeninivorans LS3 - a yeast of biotechnological interest.</title>
        <authorList>
            <person name="Kunze G."/>
            <person name="Gaillardin C."/>
            <person name="Czernicka M."/>
            <person name="Durrens P."/>
            <person name="Martin T."/>
            <person name="Boer E."/>
            <person name="Gabaldon T."/>
            <person name="Cruz J."/>
            <person name="Talla E."/>
            <person name="Marck C."/>
            <person name="Goffeau A."/>
            <person name="Barbe V."/>
            <person name="Baret P."/>
            <person name="Baronian K."/>
            <person name="Beier S."/>
            <person name="Bleykasten C."/>
            <person name="Bode R."/>
            <person name="Casaregola S."/>
            <person name="Despons L."/>
            <person name="Fairhead C."/>
            <person name="Giersberg M."/>
            <person name="Gierski P."/>
            <person name="Hahnel U."/>
            <person name="Hartmann A."/>
            <person name="Jankowska D."/>
            <person name="Jubin C."/>
            <person name="Jung P."/>
            <person name="Lafontaine I."/>
            <person name="Leh-Louis V."/>
            <person name="Lemaire M."/>
            <person name="Marcet-Houben M."/>
            <person name="Mascher M."/>
            <person name="Morel G."/>
            <person name="Richard G.-F."/>
            <person name="Riechen J."/>
            <person name="Sacerdot C."/>
            <person name="Sarkar A."/>
            <person name="Savel G."/>
            <person name="Schacherer J."/>
            <person name="Sherman D."/>
            <person name="Straub M.-L."/>
            <person name="Stein N."/>
            <person name="Thierry A."/>
            <person name="Trautwein-Schult A."/>
            <person name="Westhof E."/>
            <person name="Worch S."/>
            <person name="Dujon B."/>
            <person name="Souciet J.-L."/>
            <person name="Wincker P."/>
            <person name="Scholz U."/>
            <person name="Neuveglise N."/>
        </authorList>
    </citation>
    <scope>NUCLEOTIDE SEQUENCE</scope>
    <source>
        <strain evidence="3">LS3</strain>
    </source>
</reference>
<evidence type="ECO:0000256" key="2">
    <source>
        <dbReference type="SAM" id="SignalP"/>
    </source>
</evidence>
<keyword evidence="2" id="KW-0732">Signal</keyword>
<dbReference type="PhylomeDB" id="A0A060T4Q2"/>
<reference evidence="3" key="1">
    <citation type="submission" date="2014-02" db="EMBL/GenBank/DDBJ databases">
        <authorList>
            <person name="Genoscope - CEA"/>
        </authorList>
    </citation>
    <scope>NUCLEOTIDE SEQUENCE</scope>
    <source>
        <strain evidence="3">LS3</strain>
    </source>
</reference>